<proteinExistence type="predicted"/>
<dbReference type="Pfam" id="PF01963">
    <property type="entry name" value="TraB_PrgY_gumN"/>
    <property type="match status" value="1"/>
</dbReference>
<accession>A0ABY7U264</accession>
<name>A0ABY7U264_9SPHN</name>
<protein>
    <submittedName>
        <fullName evidence="1">TraB/GumN family protein</fullName>
    </submittedName>
</protein>
<sequence length="291" mass="30663">MMKRGWAALAALSLAGGALWYGLHRPETVHPALWQIEGPGGQKGWLLGTIHALPRAADWREGAVAAAWDGADTIIVEIAALNDDAATARAFQALAHTPGLPPLDARVAPQNRAALTRALADAHAKPGDFADTETWAAALMLAREAATGNPAYGIDRAVLAEAGSKRIVELEGAAAQLAIFDRLPESAQRRLLDETLSDERPDTQPPVDLAAAWKKGDVATLAQETNRGILADPVLREALYTGRNRAWSAKIAQSLATGAHPFVAVGAAHMAGPDGLPAMLAARGYRVTRVQ</sequence>
<dbReference type="Proteomes" id="UP001218231">
    <property type="component" value="Chromosome"/>
</dbReference>
<reference evidence="1 2" key="1">
    <citation type="submission" date="2023-02" db="EMBL/GenBank/DDBJ databases">
        <title>Genome sequence of Novosphingobium humi KACC 19094.</title>
        <authorList>
            <person name="Kim S."/>
            <person name="Heo J."/>
            <person name="Kwon S.-W."/>
        </authorList>
    </citation>
    <scope>NUCLEOTIDE SEQUENCE [LARGE SCALE GENOMIC DNA]</scope>
    <source>
        <strain evidence="1 2">KACC 19094</strain>
    </source>
</reference>
<dbReference type="PANTHER" id="PTHR40590:SF1">
    <property type="entry name" value="CYTOPLASMIC PROTEIN"/>
    <property type="match status" value="1"/>
</dbReference>
<keyword evidence="2" id="KW-1185">Reference proteome</keyword>
<evidence type="ECO:0000313" key="1">
    <source>
        <dbReference type="EMBL" id="WCT78434.1"/>
    </source>
</evidence>
<dbReference type="RefSeq" id="WP_273618752.1">
    <property type="nucleotide sequence ID" value="NZ_CP117417.1"/>
</dbReference>
<dbReference type="PANTHER" id="PTHR40590">
    <property type="entry name" value="CYTOPLASMIC PROTEIN-RELATED"/>
    <property type="match status" value="1"/>
</dbReference>
<organism evidence="1 2">
    <name type="scientific">Novosphingobium humi</name>
    <dbReference type="NCBI Taxonomy" id="2282397"/>
    <lineage>
        <taxon>Bacteria</taxon>
        <taxon>Pseudomonadati</taxon>
        <taxon>Pseudomonadota</taxon>
        <taxon>Alphaproteobacteria</taxon>
        <taxon>Sphingomonadales</taxon>
        <taxon>Sphingomonadaceae</taxon>
        <taxon>Novosphingobium</taxon>
    </lineage>
</organism>
<evidence type="ECO:0000313" key="2">
    <source>
        <dbReference type="Proteomes" id="UP001218231"/>
    </source>
</evidence>
<gene>
    <name evidence="1" type="ORF">PQ457_05555</name>
</gene>
<dbReference type="InterPro" id="IPR047111">
    <property type="entry name" value="YbaP-like"/>
</dbReference>
<dbReference type="EMBL" id="CP117417">
    <property type="protein sequence ID" value="WCT78434.1"/>
    <property type="molecule type" value="Genomic_DNA"/>
</dbReference>
<dbReference type="CDD" id="cd14789">
    <property type="entry name" value="Tiki"/>
    <property type="match status" value="1"/>
</dbReference>
<dbReference type="InterPro" id="IPR002816">
    <property type="entry name" value="TraB/PrgY/GumN_fam"/>
</dbReference>